<evidence type="ECO:0000256" key="9">
    <source>
        <dbReference type="ARBA" id="ARBA00023014"/>
    </source>
</evidence>
<dbReference type="KEGG" id="mhu:Mhun_2355"/>
<gene>
    <name evidence="15" type="ordered locus">Mhun_2355</name>
</gene>
<keyword evidence="4 11" id="KW-0808">Transferase</keyword>
<sequence>MNISDQAPEKKRNDLFLPEKEWVKALSGRPICIRTFGCAYNVGDSDLLASVLTASGSVIVSDPELAEVMIINTCIVIASTERKMLKEISSYPDHEVYVTGCLPLALPESLQEHTTVKLIHPDSIHRAAATVSYDQKGPVSVVQIGPGCVGSCRYCITRCARGSIRSNSPHQIYSHIASCVRGGAVEIRLAGQDLSAYGHDTGQWSLATLLEGIPALPDITRIRLGMMNPATLKPIAQRVARTMNNGPFFSFLHLPIQSGSDHVLDLMGRGYTVADVQNIIDIFRAEMSDITIATDIITGFPGETDDDHEETVRLIRRIAPGMVNVTRYSWRPGTGMSRDHELPDRIRKERSRAIIRESYTMFQKANEKMKGAVMRVIPTEQLKPGSVMARSERYEGVVIREECQLGIPCMVTITGSTPHYLIGEVIRD</sequence>
<dbReference type="InParanoid" id="Q2FSK8"/>
<dbReference type="FunCoup" id="Q2FSK8">
    <property type="interactions" value="230"/>
</dbReference>
<evidence type="ECO:0000256" key="1">
    <source>
        <dbReference type="ARBA" id="ARBA00002399"/>
    </source>
</evidence>
<dbReference type="PROSITE" id="PS51918">
    <property type="entry name" value="RADICAL_SAM"/>
    <property type="match status" value="1"/>
</dbReference>
<dbReference type="InterPro" id="IPR058240">
    <property type="entry name" value="rSAM_sf"/>
</dbReference>
<evidence type="ECO:0000259" key="14">
    <source>
        <dbReference type="PROSITE" id="PS51918"/>
    </source>
</evidence>
<keyword evidence="3 11" id="KW-0004">4Fe-4S</keyword>
<evidence type="ECO:0000256" key="7">
    <source>
        <dbReference type="ARBA" id="ARBA00022723"/>
    </source>
</evidence>
<dbReference type="OrthoDB" id="372134at2157"/>
<dbReference type="EC" id="2.8.4.5" evidence="11"/>
<dbReference type="SFLD" id="SFLDS00029">
    <property type="entry name" value="Radical_SAM"/>
    <property type="match status" value="1"/>
</dbReference>
<feature type="domain" description="TRAM" evidence="12">
    <location>
        <begin position="367"/>
        <end position="427"/>
    </location>
</feature>
<dbReference type="InterPro" id="IPR006466">
    <property type="entry name" value="MiaB-like_arc_euk"/>
</dbReference>
<evidence type="ECO:0000259" key="12">
    <source>
        <dbReference type="PROSITE" id="PS50926"/>
    </source>
</evidence>
<dbReference type="Gene3D" id="3.40.50.12160">
    <property type="entry name" value="Methylthiotransferase, N-terminal domain"/>
    <property type="match status" value="1"/>
</dbReference>
<dbReference type="GO" id="GO:0046872">
    <property type="term" value="F:metal ion binding"/>
    <property type="evidence" value="ECO:0007669"/>
    <property type="project" value="UniProtKB-UniRule"/>
</dbReference>
<dbReference type="SFLD" id="SFLDG01082">
    <property type="entry name" value="B12-binding_domain_containing"/>
    <property type="match status" value="1"/>
</dbReference>
<keyword evidence="6 11" id="KW-0819">tRNA processing</keyword>
<feature type="domain" description="MTTase N-terminal" evidence="13">
    <location>
        <begin position="29"/>
        <end position="136"/>
    </location>
</feature>
<keyword evidence="5 11" id="KW-0949">S-adenosyl-L-methionine</keyword>
<evidence type="ECO:0000256" key="4">
    <source>
        <dbReference type="ARBA" id="ARBA00022679"/>
    </source>
</evidence>
<evidence type="ECO:0000259" key="13">
    <source>
        <dbReference type="PROSITE" id="PS51449"/>
    </source>
</evidence>
<dbReference type="AlphaFoldDB" id="Q2FSK8"/>
<organism evidence="15 16">
    <name type="scientific">Methanospirillum hungatei JF-1 (strain ATCC 27890 / DSM 864 / NBRC 100397 / JF-1)</name>
    <dbReference type="NCBI Taxonomy" id="323259"/>
    <lineage>
        <taxon>Archaea</taxon>
        <taxon>Methanobacteriati</taxon>
        <taxon>Methanobacteriota</taxon>
        <taxon>Stenosarchaea group</taxon>
        <taxon>Methanomicrobia</taxon>
        <taxon>Methanomicrobiales</taxon>
        <taxon>Methanospirillaceae</taxon>
        <taxon>Methanospirillum</taxon>
    </lineage>
</organism>
<accession>Q2FSK8</accession>
<comment type="cofactor">
    <cofactor evidence="11">
        <name>[4Fe-4S] cluster</name>
        <dbReference type="ChEBI" id="CHEBI:49883"/>
    </cofactor>
    <text evidence="11">Binds 1 or 2 [4Fe-4S] cluster. One cluster is coordinated with 3 cysteines and an exchangeable S-adenosyl-L-methionine.</text>
</comment>
<evidence type="ECO:0000256" key="2">
    <source>
        <dbReference type="ARBA" id="ARBA00008616"/>
    </source>
</evidence>
<dbReference type="STRING" id="323259.Mhun_2355"/>
<dbReference type="PROSITE" id="PS50926">
    <property type="entry name" value="TRAM"/>
    <property type="match status" value="1"/>
</dbReference>
<dbReference type="Pfam" id="PF00919">
    <property type="entry name" value="UPF0004"/>
    <property type="match status" value="1"/>
</dbReference>
<evidence type="ECO:0000256" key="11">
    <source>
        <dbReference type="RuleBase" id="RU368081"/>
    </source>
</evidence>
<evidence type="ECO:0000313" key="15">
    <source>
        <dbReference type="EMBL" id="ABD42059.1"/>
    </source>
</evidence>
<keyword evidence="9 11" id="KW-0411">Iron-sulfur</keyword>
<evidence type="ECO:0000256" key="8">
    <source>
        <dbReference type="ARBA" id="ARBA00023004"/>
    </source>
</evidence>
<dbReference type="EMBL" id="CP000254">
    <property type="protein sequence ID" value="ABD42059.1"/>
    <property type="molecule type" value="Genomic_DNA"/>
</dbReference>
<keyword evidence="16" id="KW-1185">Reference proteome</keyword>
<dbReference type="NCBIfam" id="TIGR01578">
    <property type="entry name" value="MiaB-like-B"/>
    <property type="match status" value="1"/>
</dbReference>
<evidence type="ECO:0000256" key="5">
    <source>
        <dbReference type="ARBA" id="ARBA00022691"/>
    </source>
</evidence>
<reference evidence="16" key="1">
    <citation type="journal article" date="2016" name="Stand. Genomic Sci.">
        <title>Complete genome sequence of Methanospirillum hungatei type strain JF1.</title>
        <authorList>
            <person name="Gunsalus R.P."/>
            <person name="Cook L.E."/>
            <person name="Crable B."/>
            <person name="Rohlin L."/>
            <person name="McDonald E."/>
            <person name="Mouttaki H."/>
            <person name="Sieber J.R."/>
            <person name="Poweleit N."/>
            <person name="Zhou H."/>
            <person name="Lapidus A.L."/>
            <person name="Daligault H.E."/>
            <person name="Land M."/>
            <person name="Gilna P."/>
            <person name="Ivanova N."/>
            <person name="Kyrpides N."/>
            <person name="Culley D.E."/>
            <person name="McInerney M.J."/>
        </authorList>
    </citation>
    <scope>NUCLEOTIDE SEQUENCE [LARGE SCALE GENOMIC DNA]</scope>
    <source>
        <strain evidence="16">ATCC 27890 / DSM 864 / NBRC 100397 / JF-1</strain>
    </source>
</reference>
<dbReference type="InterPro" id="IPR006638">
    <property type="entry name" value="Elp3/MiaA/NifB-like_rSAM"/>
</dbReference>
<keyword evidence="8 11" id="KW-0408">Iron</keyword>
<dbReference type="PANTHER" id="PTHR11918">
    <property type="entry name" value="RADICAL SAM PROTEINS"/>
    <property type="match status" value="1"/>
</dbReference>
<keyword evidence="7 11" id="KW-0479">Metal-binding</keyword>
<dbReference type="InterPro" id="IPR038135">
    <property type="entry name" value="Methylthiotransferase_N_sf"/>
</dbReference>
<dbReference type="Pfam" id="PF04055">
    <property type="entry name" value="Radical_SAM"/>
    <property type="match status" value="1"/>
</dbReference>
<proteinExistence type="inferred from homology"/>
<dbReference type="PROSITE" id="PS51449">
    <property type="entry name" value="MTTASE_N"/>
    <property type="match status" value="1"/>
</dbReference>
<comment type="similarity">
    <text evidence="2 11">Belongs to the methylthiotransferase family. CDKAL1 subfamily.</text>
</comment>
<evidence type="ECO:0000313" key="16">
    <source>
        <dbReference type="Proteomes" id="UP000001941"/>
    </source>
</evidence>
<name>Q2FSK8_METHJ</name>
<evidence type="ECO:0000256" key="3">
    <source>
        <dbReference type="ARBA" id="ARBA00022485"/>
    </source>
</evidence>
<dbReference type="Gene3D" id="3.80.30.20">
    <property type="entry name" value="tm_1862 like domain"/>
    <property type="match status" value="1"/>
</dbReference>
<protein>
    <recommendedName>
        <fullName evidence="11">tRNA-t(6)A37 methylthiotransferase</fullName>
        <ecNumber evidence="11">2.8.4.5</ecNumber>
    </recommendedName>
</protein>
<dbReference type="eggNOG" id="arCOG01358">
    <property type="taxonomic scope" value="Archaea"/>
</dbReference>
<dbReference type="SMART" id="SM00729">
    <property type="entry name" value="Elp3"/>
    <property type="match status" value="1"/>
</dbReference>
<dbReference type="InterPro" id="IPR013848">
    <property type="entry name" value="Methylthiotransferase_N"/>
</dbReference>
<comment type="function">
    <text evidence="1 11">Catalyzes the methylthiolation of N6-threonylcarbamoyladenosine (t(6)A), leading to the formation of 2-methylthio-N6-threonylcarbamoyladenosine (ms(2)t(6)A) at position 37 in tRNAs that read codons beginning with adenine.</text>
</comment>
<feature type="domain" description="Radical SAM core" evidence="14">
    <location>
        <begin position="134"/>
        <end position="364"/>
    </location>
</feature>
<dbReference type="RefSeq" id="WP_011449317.1">
    <property type="nucleotide sequence ID" value="NC_007796.1"/>
</dbReference>
<dbReference type="PANTHER" id="PTHR11918:SF45">
    <property type="entry name" value="THREONYLCARBAMOYLADENOSINE TRNA METHYLTHIOTRANSFERASE"/>
    <property type="match status" value="1"/>
</dbReference>
<evidence type="ECO:0000256" key="10">
    <source>
        <dbReference type="ARBA" id="ARBA00051661"/>
    </source>
</evidence>
<dbReference type="SUPFAM" id="SSF102114">
    <property type="entry name" value="Radical SAM enzymes"/>
    <property type="match status" value="1"/>
</dbReference>
<dbReference type="HOGENOM" id="CLU_018697_4_2_2"/>
<dbReference type="InterPro" id="IPR002792">
    <property type="entry name" value="TRAM_dom"/>
</dbReference>
<dbReference type="EnsemblBacteria" id="ABD42059">
    <property type="protein sequence ID" value="ABD42059"/>
    <property type="gene ID" value="Mhun_2355"/>
</dbReference>
<dbReference type="GO" id="GO:0035598">
    <property type="term" value="F:tRNA (N(6)-L-threonylcarbamoyladenosine(37)-C(2))-methylthiotransferase activity"/>
    <property type="evidence" value="ECO:0007669"/>
    <property type="project" value="UniProtKB-UniRule"/>
</dbReference>
<dbReference type="InterPro" id="IPR007197">
    <property type="entry name" value="rSAM"/>
</dbReference>
<dbReference type="InterPro" id="IPR023404">
    <property type="entry name" value="rSAM_horseshoe"/>
</dbReference>
<dbReference type="Proteomes" id="UP000001941">
    <property type="component" value="Chromosome"/>
</dbReference>
<evidence type="ECO:0000256" key="6">
    <source>
        <dbReference type="ARBA" id="ARBA00022694"/>
    </source>
</evidence>
<dbReference type="GeneID" id="3923252"/>
<dbReference type="GO" id="GO:0051539">
    <property type="term" value="F:4 iron, 4 sulfur cluster binding"/>
    <property type="evidence" value="ECO:0007669"/>
    <property type="project" value="UniProtKB-UniRule"/>
</dbReference>
<comment type="catalytic activity">
    <reaction evidence="10 11">
        <text>N(6)-L-threonylcarbamoyladenosine(37) in tRNA + (sulfur carrier)-SH + AH2 + 2 S-adenosyl-L-methionine = 2-methylsulfanyl-N(6)-L-threonylcarbamoyladenosine(37) in tRNA + (sulfur carrier)-H + 5'-deoxyadenosine + L-methionine + A + S-adenosyl-L-homocysteine + 2 H(+)</text>
        <dbReference type="Rhea" id="RHEA:37075"/>
        <dbReference type="Rhea" id="RHEA-COMP:10163"/>
        <dbReference type="Rhea" id="RHEA-COMP:11092"/>
        <dbReference type="Rhea" id="RHEA-COMP:14737"/>
        <dbReference type="Rhea" id="RHEA-COMP:14739"/>
        <dbReference type="ChEBI" id="CHEBI:13193"/>
        <dbReference type="ChEBI" id="CHEBI:15378"/>
        <dbReference type="ChEBI" id="CHEBI:17319"/>
        <dbReference type="ChEBI" id="CHEBI:17499"/>
        <dbReference type="ChEBI" id="CHEBI:29917"/>
        <dbReference type="ChEBI" id="CHEBI:57844"/>
        <dbReference type="ChEBI" id="CHEBI:57856"/>
        <dbReference type="ChEBI" id="CHEBI:59789"/>
        <dbReference type="ChEBI" id="CHEBI:64428"/>
        <dbReference type="ChEBI" id="CHEBI:74418"/>
        <dbReference type="ChEBI" id="CHEBI:74420"/>
        <dbReference type="EC" id="2.8.4.5"/>
    </reaction>
</comment>